<gene>
    <name evidence="7" type="ORF">C471_14490</name>
</gene>
<reference evidence="7 8" key="1">
    <citation type="journal article" date="2014" name="PLoS Genet.">
        <title>Phylogenetically driven sequencing of extremely halophilic archaea reveals strategies for static and dynamic osmo-response.</title>
        <authorList>
            <person name="Becker E.A."/>
            <person name="Seitzer P.M."/>
            <person name="Tritt A."/>
            <person name="Larsen D."/>
            <person name="Krusor M."/>
            <person name="Yao A.I."/>
            <person name="Wu D."/>
            <person name="Madern D."/>
            <person name="Eisen J.A."/>
            <person name="Darling A.E."/>
            <person name="Facciotti M.T."/>
        </authorList>
    </citation>
    <scope>NUCLEOTIDE SEQUENCE [LARGE SCALE GENOMIC DNA]</scope>
    <source>
        <strain evidence="7 8">DSM 1137</strain>
    </source>
</reference>
<dbReference type="PRINTS" id="PR01469">
    <property type="entry name" value="CARBMTKINASE"/>
</dbReference>
<evidence type="ECO:0000256" key="4">
    <source>
        <dbReference type="ARBA" id="ARBA00022777"/>
    </source>
</evidence>
<accession>M0DM51</accession>
<keyword evidence="4 5" id="KW-0418">Kinase</keyword>
<dbReference type="GO" id="GO:0008804">
    <property type="term" value="F:carbamate kinase activity"/>
    <property type="evidence" value="ECO:0007669"/>
    <property type="project" value="InterPro"/>
</dbReference>
<organism evidence="7 8">
    <name type="scientific">Halorubrum saccharovorum DSM 1137</name>
    <dbReference type="NCBI Taxonomy" id="1227484"/>
    <lineage>
        <taxon>Archaea</taxon>
        <taxon>Methanobacteriati</taxon>
        <taxon>Methanobacteriota</taxon>
        <taxon>Stenosarchaea group</taxon>
        <taxon>Halobacteria</taxon>
        <taxon>Halobacteriales</taxon>
        <taxon>Haloferacaceae</taxon>
        <taxon>Halorubrum</taxon>
    </lineage>
</organism>
<sequence>MRTAIALGGNAIASESPVTVARQKARIGETVDAVEALTDRGHELVFTHGNGPQVGQSLVQQATADAPERPLHVLVAETQAQIGYLIADQLEGAVDGRIATVVTRVRVDPADPDFDDPSKPVGPYYTAAEAAEKPFETGEVTTPDGDRAYRRLVPSPEPTAVLETDAIRALVDGGSTVVCGGGGGVPVVDDGGDAVVRDRGGDGVVGHGDGDGVVRDGDGVDAVVDKDRTTRLVASAVDAECLVMATDVEYAYRDFGTDDQRPIRETDAASLRVALEKGEFAAGSMRPKIEACLAFLDDGGERAVITTPDEIDAAVAGDAGTQIRP</sequence>
<name>M0DM51_9EURY</name>
<protein>
    <recommendedName>
        <fullName evidence="2 5">Carbamate kinase</fullName>
    </recommendedName>
</protein>
<comment type="similarity">
    <text evidence="1 5">Belongs to the carbamate kinase family.</text>
</comment>
<dbReference type="RefSeq" id="WP_004050184.1">
    <property type="nucleotide sequence ID" value="NZ_AOJE01000069.1"/>
</dbReference>
<dbReference type="Pfam" id="PF00696">
    <property type="entry name" value="AA_kinase"/>
    <property type="match status" value="1"/>
</dbReference>
<evidence type="ECO:0000313" key="7">
    <source>
        <dbReference type="EMBL" id="ELZ36535.1"/>
    </source>
</evidence>
<dbReference type="PANTHER" id="PTHR30409:SF1">
    <property type="entry name" value="CARBAMATE KINASE-RELATED"/>
    <property type="match status" value="1"/>
</dbReference>
<feature type="domain" description="Aspartate/glutamate/uridylate kinase" evidence="6">
    <location>
        <begin position="1"/>
        <end position="306"/>
    </location>
</feature>
<keyword evidence="3 5" id="KW-0808">Transferase</keyword>
<dbReference type="Gene3D" id="3.40.1160.10">
    <property type="entry name" value="Acetylglutamate kinase-like"/>
    <property type="match status" value="1"/>
</dbReference>
<keyword evidence="8" id="KW-1185">Reference proteome</keyword>
<evidence type="ECO:0000313" key="8">
    <source>
        <dbReference type="Proteomes" id="UP000011514"/>
    </source>
</evidence>
<evidence type="ECO:0000256" key="5">
    <source>
        <dbReference type="PIRNR" id="PIRNR000723"/>
    </source>
</evidence>
<evidence type="ECO:0000256" key="3">
    <source>
        <dbReference type="ARBA" id="ARBA00022679"/>
    </source>
</evidence>
<dbReference type="InterPro" id="IPR003964">
    <property type="entry name" value="Carb_kinase"/>
</dbReference>
<dbReference type="SUPFAM" id="SSF53633">
    <property type="entry name" value="Carbamate kinase-like"/>
    <property type="match status" value="1"/>
</dbReference>
<evidence type="ECO:0000256" key="1">
    <source>
        <dbReference type="ARBA" id="ARBA00011066"/>
    </source>
</evidence>
<dbReference type="GO" id="GO:0005829">
    <property type="term" value="C:cytosol"/>
    <property type="evidence" value="ECO:0007669"/>
    <property type="project" value="TreeGrafter"/>
</dbReference>
<dbReference type="Proteomes" id="UP000011514">
    <property type="component" value="Unassembled WGS sequence"/>
</dbReference>
<comment type="caution">
    <text evidence="7">The sequence shown here is derived from an EMBL/GenBank/DDBJ whole genome shotgun (WGS) entry which is preliminary data.</text>
</comment>
<dbReference type="AlphaFoldDB" id="M0DM51"/>
<dbReference type="PIRSF" id="PIRSF000723">
    <property type="entry name" value="Carbamate_kin"/>
    <property type="match status" value="1"/>
</dbReference>
<dbReference type="GO" id="GO:0019546">
    <property type="term" value="P:L-arginine deiminase pathway"/>
    <property type="evidence" value="ECO:0007669"/>
    <property type="project" value="TreeGrafter"/>
</dbReference>
<proteinExistence type="inferred from homology"/>
<dbReference type="STRING" id="1227484.C471_14490"/>
<evidence type="ECO:0000256" key="2">
    <source>
        <dbReference type="ARBA" id="ARBA00020752"/>
    </source>
</evidence>
<dbReference type="InterPro" id="IPR001048">
    <property type="entry name" value="Asp/Glu/Uridylate_kinase"/>
</dbReference>
<dbReference type="EMBL" id="AOJE01000069">
    <property type="protein sequence ID" value="ELZ36535.1"/>
    <property type="molecule type" value="Genomic_DNA"/>
</dbReference>
<dbReference type="InterPro" id="IPR036393">
    <property type="entry name" value="AceGlu_kinase-like_sf"/>
</dbReference>
<evidence type="ECO:0000259" key="6">
    <source>
        <dbReference type="Pfam" id="PF00696"/>
    </source>
</evidence>
<dbReference type="OrthoDB" id="31128at2157"/>
<dbReference type="eggNOG" id="arCOG00863">
    <property type="taxonomic scope" value="Archaea"/>
</dbReference>
<dbReference type="PATRIC" id="fig|1227484.4.peg.2851"/>
<dbReference type="PANTHER" id="PTHR30409">
    <property type="entry name" value="CARBAMATE KINASE"/>
    <property type="match status" value="1"/>
</dbReference>